<feature type="transmembrane region" description="Helical" evidence="1">
    <location>
        <begin position="84"/>
        <end position="108"/>
    </location>
</feature>
<evidence type="ECO:0000313" key="2">
    <source>
        <dbReference type="EMBL" id="CAG6590937.1"/>
    </source>
</evidence>
<accession>A0A8D8KNS6</accession>
<sequence>MTLLLVRFVKLVVVLRLRVGECLLERRVAPGVESLPRRDSSEYLREEICLLFRASGIVRYFASLLFFTLSFFSSACYNTQCTLFHSICIFFIGCFIFSYCSYFLLFSFHSVVCHSRFI</sequence>
<keyword evidence="1" id="KW-1133">Transmembrane helix</keyword>
<protein>
    <submittedName>
        <fullName evidence="2">(northern house mosquito) hypothetical protein</fullName>
    </submittedName>
</protein>
<dbReference type="EMBL" id="HBUE01219503">
    <property type="protein sequence ID" value="CAG6538917.1"/>
    <property type="molecule type" value="Transcribed_RNA"/>
</dbReference>
<name>A0A8D8KNS6_CULPI</name>
<proteinExistence type="predicted"/>
<reference evidence="2" key="1">
    <citation type="submission" date="2021-05" db="EMBL/GenBank/DDBJ databases">
        <authorList>
            <person name="Alioto T."/>
            <person name="Alioto T."/>
            <person name="Gomez Garrido J."/>
        </authorList>
    </citation>
    <scope>NUCLEOTIDE SEQUENCE</scope>
</reference>
<dbReference type="AlphaFoldDB" id="A0A8D8KNS6"/>
<evidence type="ECO:0000256" key="1">
    <source>
        <dbReference type="SAM" id="Phobius"/>
    </source>
</evidence>
<keyword evidence="1" id="KW-0812">Transmembrane</keyword>
<organism evidence="2">
    <name type="scientific">Culex pipiens</name>
    <name type="common">House mosquito</name>
    <dbReference type="NCBI Taxonomy" id="7175"/>
    <lineage>
        <taxon>Eukaryota</taxon>
        <taxon>Metazoa</taxon>
        <taxon>Ecdysozoa</taxon>
        <taxon>Arthropoda</taxon>
        <taxon>Hexapoda</taxon>
        <taxon>Insecta</taxon>
        <taxon>Pterygota</taxon>
        <taxon>Neoptera</taxon>
        <taxon>Endopterygota</taxon>
        <taxon>Diptera</taxon>
        <taxon>Nematocera</taxon>
        <taxon>Culicoidea</taxon>
        <taxon>Culicidae</taxon>
        <taxon>Culicinae</taxon>
        <taxon>Culicini</taxon>
        <taxon>Culex</taxon>
        <taxon>Culex</taxon>
    </lineage>
</organism>
<dbReference type="EMBL" id="HBUE01326080">
    <property type="protein sequence ID" value="CAG6590937.1"/>
    <property type="molecule type" value="Transcribed_RNA"/>
</dbReference>
<keyword evidence="1" id="KW-0472">Membrane</keyword>
<feature type="transmembrane region" description="Helical" evidence="1">
    <location>
        <begin position="50"/>
        <end position="72"/>
    </location>
</feature>